<proteinExistence type="inferred from homology"/>
<name>A0A7X6LSA5_9CORY</name>
<evidence type="ECO:0000313" key="5">
    <source>
        <dbReference type="EMBL" id="NKY68934.1"/>
    </source>
</evidence>
<dbReference type="Gene3D" id="3.90.226.10">
    <property type="entry name" value="2-enoyl-CoA Hydratase, Chain A, domain 1"/>
    <property type="match status" value="2"/>
</dbReference>
<comment type="caution">
    <text evidence="5">The sequence shown here is derived from an EMBL/GenBank/DDBJ whole genome shotgun (WGS) entry which is preliminary data.</text>
</comment>
<dbReference type="PROSITE" id="PS50980">
    <property type="entry name" value="COA_CT_NTER"/>
    <property type="match status" value="1"/>
</dbReference>
<dbReference type="FunFam" id="3.90.226.10:FF:000017">
    <property type="entry name" value="Propionyl-CoA carboxylase subunit beta 5"/>
    <property type="match status" value="1"/>
</dbReference>
<gene>
    <name evidence="5" type="ORF">HF989_06025</name>
</gene>
<evidence type="ECO:0000259" key="4">
    <source>
        <dbReference type="PROSITE" id="PS50989"/>
    </source>
</evidence>
<comment type="similarity">
    <text evidence="1">Belongs to the AccD/PCCB family.</text>
</comment>
<accession>A0A7X6LSA5</accession>
<sequence>MSDTITGVNPTERPESVPPTTAQTPAPATTAEKHDDLVQRRTEAAEPMGSKPLEKVRAAGRLTARERLDYLLDEGSFVEFDQHARHRTHDFGMQAKRPATDGIVTGFGTIDGREVCIFSQDGTVFGGALGEVYGEKMTKIQRLAVTTGRPLIGLYEGAGARIQDGAVSLDWIARTFLHNIEASGVVPQISVIMGACAGGNAYSPALTDFVVMVDETSKMFVTGPDVIKTVTGEEISQEELGGAWIHMQQSGNCHYVAESDEDALDWVADLLEYLPSNNRQKSAPRPTAPADEDATDAKALDSLIPDSPNTPYEVRDVISHIADDGEFLEVMEQRAESVVTAFGRIQDQPVGFVANQPMVLAGCLDIDSAEKAARFIRTCDSFNIPIVMLVDVPGFLPGANQEHSGILRRGAKLLYAYGEATVPKVTVTMRKAYGGAYCVMGSKGLGADVNLAWPTAQIAVMGASGAVGFINRKDIANARDSGVNDEELRELIAQYERDYEDEMLNPYKAAERGLIDSVILPSETRAVIAAQLRFFRDKTVARPMRKHGNIPL</sequence>
<dbReference type="GO" id="GO:0004658">
    <property type="term" value="F:propionyl-CoA carboxylase activity"/>
    <property type="evidence" value="ECO:0007669"/>
    <property type="project" value="UniProtKB-ARBA"/>
</dbReference>
<dbReference type="FunFam" id="3.90.226.10:FF:000016">
    <property type="entry name" value="Propionyl-CoA carboxylase, beta subunit"/>
    <property type="match status" value="1"/>
</dbReference>
<dbReference type="PANTHER" id="PTHR43842:SF2">
    <property type="entry name" value="PROPIONYL-COA CARBOXYLASE BETA CHAIN, MITOCHONDRIAL"/>
    <property type="match status" value="1"/>
</dbReference>
<dbReference type="GO" id="GO:0015977">
    <property type="term" value="P:carbon fixation"/>
    <property type="evidence" value="ECO:0007669"/>
    <property type="project" value="UniProtKB-ARBA"/>
</dbReference>
<feature type="domain" description="CoA carboxyltransferase N-terminal" evidence="3">
    <location>
        <begin position="31"/>
        <end position="286"/>
    </location>
</feature>
<organism evidence="5 6">
    <name type="scientific">Corynebacterium mucifaciens</name>
    <dbReference type="NCBI Taxonomy" id="57171"/>
    <lineage>
        <taxon>Bacteria</taxon>
        <taxon>Bacillati</taxon>
        <taxon>Actinomycetota</taxon>
        <taxon>Actinomycetes</taxon>
        <taxon>Mycobacteriales</taxon>
        <taxon>Corynebacteriaceae</taxon>
        <taxon>Corynebacterium</taxon>
    </lineage>
</organism>
<dbReference type="Proteomes" id="UP000554284">
    <property type="component" value="Unassembled WGS sequence"/>
</dbReference>
<dbReference type="InterPro" id="IPR011763">
    <property type="entry name" value="COA_CT_C"/>
</dbReference>
<dbReference type="InterPro" id="IPR034733">
    <property type="entry name" value="AcCoA_carboxyl_beta"/>
</dbReference>
<feature type="region of interest" description="Disordered" evidence="2">
    <location>
        <begin position="1"/>
        <end position="53"/>
    </location>
</feature>
<dbReference type="GO" id="GO:0009317">
    <property type="term" value="C:acetyl-CoA carboxylase complex"/>
    <property type="evidence" value="ECO:0007669"/>
    <property type="project" value="TreeGrafter"/>
</dbReference>
<dbReference type="PANTHER" id="PTHR43842">
    <property type="entry name" value="PROPIONYL-COA CARBOXYLASE BETA CHAIN"/>
    <property type="match status" value="1"/>
</dbReference>
<dbReference type="InterPro" id="IPR051047">
    <property type="entry name" value="AccD/PCCB"/>
</dbReference>
<feature type="compositionally biased region" description="Low complexity" evidence="2">
    <location>
        <begin position="18"/>
        <end position="30"/>
    </location>
</feature>
<evidence type="ECO:0000259" key="3">
    <source>
        <dbReference type="PROSITE" id="PS50980"/>
    </source>
</evidence>
<dbReference type="InterPro" id="IPR029045">
    <property type="entry name" value="ClpP/crotonase-like_dom_sf"/>
</dbReference>
<evidence type="ECO:0000256" key="2">
    <source>
        <dbReference type="SAM" id="MobiDB-lite"/>
    </source>
</evidence>
<feature type="compositionally biased region" description="Basic and acidic residues" evidence="2">
    <location>
        <begin position="31"/>
        <end position="44"/>
    </location>
</feature>
<dbReference type="EMBL" id="JAAXPF010000005">
    <property type="protein sequence ID" value="NKY68934.1"/>
    <property type="molecule type" value="Genomic_DNA"/>
</dbReference>
<feature type="domain" description="CoA carboxyltransferase C-terminal" evidence="4">
    <location>
        <begin position="289"/>
        <end position="546"/>
    </location>
</feature>
<protein>
    <submittedName>
        <fullName evidence="5">Acyl-CoA carboxylase subunit beta</fullName>
    </submittedName>
</protein>
<reference evidence="5 6" key="1">
    <citation type="submission" date="2020-04" db="EMBL/GenBank/DDBJ databases">
        <title>MicrobeNet Type strains.</title>
        <authorList>
            <person name="Nicholson A.C."/>
        </authorList>
    </citation>
    <scope>NUCLEOTIDE SEQUENCE [LARGE SCALE GENOMIC DNA]</scope>
    <source>
        <strain evidence="5 6">ATCC 700355</strain>
    </source>
</reference>
<evidence type="ECO:0000256" key="1">
    <source>
        <dbReference type="ARBA" id="ARBA00006102"/>
    </source>
</evidence>
<dbReference type="SUPFAM" id="SSF52096">
    <property type="entry name" value="ClpP/crotonase"/>
    <property type="match status" value="2"/>
</dbReference>
<dbReference type="AlphaFoldDB" id="A0A7X6LSA5"/>
<dbReference type="GO" id="GO:0003989">
    <property type="term" value="F:acetyl-CoA carboxylase activity"/>
    <property type="evidence" value="ECO:0007669"/>
    <property type="project" value="UniProtKB-ARBA"/>
</dbReference>
<dbReference type="PROSITE" id="PS50989">
    <property type="entry name" value="COA_CT_CTER"/>
    <property type="match status" value="1"/>
</dbReference>
<evidence type="ECO:0000313" key="6">
    <source>
        <dbReference type="Proteomes" id="UP000554284"/>
    </source>
</evidence>
<dbReference type="Pfam" id="PF01039">
    <property type="entry name" value="Carboxyl_trans"/>
    <property type="match status" value="1"/>
</dbReference>
<dbReference type="InterPro" id="IPR011762">
    <property type="entry name" value="COA_CT_N"/>
</dbReference>